<keyword evidence="3" id="KW-0472">Membrane</keyword>
<dbReference type="InterPro" id="IPR036291">
    <property type="entry name" value="NAD(P)-bd_dom_sf"/>
</dbReference>
<evidence type="ECO:0000256" key="3">
    <source>
        <dbReference type="SAM" id="Phobius"/>
    </source>
</evidence>
<dbReference type="Pfam" id="PF00501">
    <property type="entry name" value="AMP-binding"/>
    <property type="match status" value="1"/>
</dbReference>
<dbReference type="Gene3D" id="3.40.50.12780">
    <property type="entry name" value="N-terminal domain of ligase-like"/>
    <property type="match status" value="1"/>
</dbReference>
<keyword evidence="3" id="KW-1133">Transmembrane helix</keyword>
<evidence type="ECO:0000313" key="6">
    <source>
        <dbReference type="EMBL" id="KAJ5335245.1"/>
    </source>
</evidence>
<dbReference type="InterPro" id="IPR051414">
    <property type="entry name" value="Adenylate-forming_Reductase"/>
</dbReference>
<feature type="domain" description="Thioester reductase (TE)" evidence="5">
    <location>
        <begin position="709"/>
        <end position="945"/>
    </location>
</feature>
<reference evidence="6" key="1">
    <citation type="submission" date="2022-12" db="EMBL/GenBank/DDBJ databases">
        <authorList>
            <person name="Petersen C."/>
        </authorList>
    </citation>
    <scope>NUCLEOTIDE SEQUENCE</scope>
    <source>
        <strain evidence="6">IBT 35673</strain>
    </source>
</reference>
<evidence type="ECO:0000256" key="2">
    <source>
        <dbReference type="ARBA" id="ARBA00022553"/>
    </source>
</evidence>
<dbReference type="SUPFAM" id="SSF56801">
    <property type="entry name" value="Acetyl-CoA synthetase-like"/>
    <property type="match status" value="1"/>
</dbReference>
<sequence>MADGKEISHTDSNESSQVGNRILLNYIEEIALNSPDKPVFCQLAESNDTSHDQSQSIVVSYRDLVNLINNICWQLKSIDIDLRCSSIFAYLGPSDLRHLLIALAATKMGYQALLISPRVSRTIVQDLLEQTKASALIFDSMFASVADEMSKTINIEIFQFPDLIKLIQEHKQVNNFPYDGSWTTLRSTPAVIMHTSGSTGQPKVVPISHSTLAASDAHRLISQRDPKGKKCQLEIVSHARTVYVAFPLFHVAGFALSCYLIFSGVTLMFGYPRRPPSVLMFQIALKFPQLDGALLPPAIVEEVSYNSELMDSISKLEWVFSGGGAIGQTEGDTVVTKTRLLSGLGSTECGSFVQYPTDPSHWNYFHFHPSNGIYWQPIDPQTHGDEAGFEMVIRRDSSLAMYQSLFHNFPDLDEWHTKDVFRKHPTIEHLWSYDHRIDDVIVFSTGEKMNPVPLENRLRDIPGVQAALAIGNKQRFPGLLLEVENADGAKGKLSSLPTRLKDLVKEALEIENSKSTRDSHIHESMILVAGKEKPFVRTPKGTIHRNMTLEIYKNEIDKLYRSSQSSSLASVEDLHLSFTSESSLASDLAELTIEIVSGVSSLGADDDIFAAGADSRQAQILASTVEHALALQRQKNDSNEPKVDIGTIYANPTPRMLAHSILQNSSPQDHESHNREVFNAVLQKYTSGVPTAPSVASDWKVMEKRHVLVTGTSGFIGSHALEALLLKSNVGRITCINRKPAKSNSTIETLSGEGSFVVCEHFQADLTDVHLGLPTSSYSALLEGVTDILHCQWEVNFNLPLKSFEPNIQGVSNLVKFAYDTKHQAHIVFLSSVATVKNWQEREPIPEARLTSPELVQMGYGQSKLIASLILDRATELAKIPTTICRLGQITGPVRQQKDNAEHPWPRRDWFPTLLASSVELGCIPDSLSPADLIDWTPVDVAAEALAELVCGSSGVRRCDDGIRQSEYYHIVNPTHNSYKDFVPFLAKRLGSKSPLEVVTLQKWVDRLEKQSQKDGRSQASGSGMGLLGFFQGLSASVGKAPLVLDTTLSEERLPCLKRIGAIKEEWMAKWLDQWNF</sequence>
<accession>A0A9W9UDQ5</accession>
<organism evidence="6 7">
    <name type="scientific">Penicillium brevicompactum</name>
    <dbReference type="NCBI Taxonomy" id="5074"/>
    <lineage>
        <taxon>Eukaryota</taxon>
        <taxon>Fungi</taxon>
        <taxon>Dikarya</taxon>
        <taxon>Ascomycota</taxon>
        <taxon>Pezizomycotina</taxon>
        <taxon>Eurotiomycetes</taxon>
        <taxon>Eurotiomycetidae</taxon>
        <taxon>Eurotiales</taxon>
        <taxon>Aspergillaceae</taxon>
        <taxon>Penicillium</taxon>
    </lineage>
</organism>
<dbReference type="InterPro" id="IPR042099">
    <property type="entry name" value="ANL_N_sf"/>
</dbReference>
<dbReference type="PROSITE" id="PS00455">
    <property type="entry name" value="AMP_BINDING"/>
    <property type="match status" value="1"/>
</dbReference>
<evidence type="ECO:0000313" key="7">
    <source>
        <dbReference type="Proteomes" id="UP001147695"/>
    </source>
</evidence>
<dbReference type="Gene3D" id="3.40.50.720">
    <property type="entry name" value="NAD(P)-binding Rossmann-like Domain"/>
    <property type="match status" value="1"/>
</dbReference>
<dbReference type="Pfam" id="PF07993">
    <property type="entry name" value="NAD_binding_4"/>
    <property type="match status" value="1"/>
</dbReference>
<gene>
    <name evidence="6" type="ORF">N7452_007648</name>
</gene>
<evidence type="ECO:0000259" key="4">
    <source>
        <dbReference type="Pfam" id="PF00501"/>
    </source>
</evidence>
<reference evidence="6" key="2">
    <citation type="journal article" date="2023" name="IMA Fungus">
        <title>Comparative genomic study of the Penicillium genus elucidates a diverse pangenome and 15 lateral gene transfer events.</title>
        <authorList>
            <person name="Petersen C."/>
            <person name="Sorensen T."/>
            <person name="Nielsen M.R."/>
            <person name="Sondergaard T.E."/>
            <person name="Sorensen J.L."/>
            <person name="Fitzpatrick D.A."/>
            <person name="Frisvad J.C."/>
            <person name="Nielsen K.L."/>
        </authorList>
    </citation>
    <scope>NUCLEOTIDE SEQUENCE</scope>
    <source>
        <strain evidence="6">IBT 35673</strain>
    </source>
</reference>
<dbReference type="SUPFAM" id="SSF51735">
    <property type="entry name" value="NAD(P)-binding Rossmann-fold domains"/>
    <property type="match status" value="1"/>
</dbReference>
<protein>
    <submittedName>
        <fullName evidence="6">Male sterility NAD-binding</fullName>
    </submittedName>
</protein>
<dbReference type="Proteomes" id="UP001147695">
    <property type="component" value="Unassembled WGS sequence"/>
</dbReference>
<evidence type="ECO:0000256" key="1">
    <source>
        <dbReference type="ARBA" id="ARBA00022450"/>
    </source>
</evidence>
<feature type="transmembrane region" description="Helical" evidence="3">
    <location>
        <begin position="248"/>
        <end position="271"/>
    </location>
</feature>
<dbReference type="EMBL" id="JAPZBQ010000004">
    <property type="protein sequence ID" value="KAJ5335245.1"/>
    <property type="molecule type" value="Genomic_DNA"/>
</dbReference>
<comment type="caution">
    <text evidence="6">The sequence shown here is derived from an EMBL/GenBank/DDBJ whole genome shotgun (WGS) entry which is preliminary data.</text>
</comment>
<dbReference type="AlphaFoldDB" id="A0A9W9UDQ5"/>
<name>A0A9W9UDQ5_PENBR</name>
<keyword evidence="3" id="KW-0812">Transmembrane</keyword>
<dbReference type="InterPro" id="IPR013120">
    <property type="entry name" value="FAR_NAD-bd"/>
</dbReference>
<proteinExistence type="predicted"/>
<keyword evidence="2" id="KW-0597">Phosphoprotein</keyword>
<dbReference type="PANTHER" id="PTHR43439:SF2">
    <property type="entry name" value="ENZYME, PUTATIVE (JCVI)-RELATED"/>
    <property type="match status" value="1"/>
</dbReference>
<dbReference type="PANTHER" id="PTHR43439">
    <property type="entry name" value="PHENYLACETATE-COENZYME A LIGASE"/>
    <property type="match status" value="1"/>
</dbReference>
<feature type="domain" description="AMP-dependent synthetase/ligase" evidence="4">
    <location>
        <begin position="31"/>
        <end position="363"/>
    </location>
</feature>
<evidence type="ECO:0000259" key="5">
    <source>
        <dbReference type="Pfam" id="PF07993"/>
    </source>
</evidence>
<keyword evidence="1" id="KW-0596">Phosphopantetheine</keyword>
<dbReference type="Pfam" id="PF23562">
    <property type="entry name" value="AMP-binding_C_3"/>
    <property type="match status" value="1"/>
</dbReference>
<dbReference type="InterPro" id="IPR020845">
    <property type="entry name" value="AMP-binding_CS"/>
</dbReference>
<dbReference type="InterPro" id="IPR000873">
    <property type="entry name" value="AMP-dep_synth/lig_dom"/>
</dbReference>